<dbReference type="InterPro" id="IPR020182">
    <property type="entry name" value="DUF5460"/>
</dbReference>
<dbReference type="InterPro" id="IPR001387">
    <property type="entry name" value="Cro/C1-type_HTH"/>
</dbReference>
<dbReference type="Pfam" id="PF17544">
    <property type="entry name" value="DUF5460"/>
    <property type="match status" value="2"/>
</dbReference>
<evidence type="ECO:0000256" key="1">
    <source>
        <dbReference type="SAM" id="Coils"/>
    </source>
</evidence>
<dbReference type="RefSeq" id="WP_202069249.1">
    <property type="nucleotide sequence ID" value="NZ_CP060138.2"/>
</dbReference>
<dbReference type="PROSITE" id="PS50943">
    <property type="entry name" value="HTH_CROC1"/>
    <property type="match status" value="1"/>
</dbReference>
<dbReference type="Proteomes" id="UP000595296">
    <property type="component" value="Chromosome"/>
</dbReference>
<proteinExistence type="predicted"/>
<name>A0A9E6MII3_9RICK</name>
<accession>A0A9E6MII3</accession>
<evidence type="ECO:0000313" key="3">
    <source>
        <dbReference type="EMBL" id="QQV75636.1"/>
    </source>
</evidence>
<feature type="domain" description="HTH cro/C1-type" evidence="2">
    <location>
        <begin position="218"/>
        <end position="236"/>
    </location>
</feature>
<sequence length="499" mass="55617">MAPILNINFKCVMPIFGNKMVSSLPGNVKYIIHKLGNTILSSVYKTNTKGEFEEGYLVNNTDCNWGNIAESFSKNPDNFAVLHKQCITKSGLDIPINNIFTDAENNPHILLQQAITPHQNGTANIFDQLYKVTNDYMFSQGDITETNGADFLGLNECTKEEAMSVLQSYSTYKKQLISIETLTNILQDTLNHLGISQDNAQEVGVKTFDVLKIPVKFTTDNLKIILDAFNVTLDDISPTEIGKNILDLLSKPFTEATTSTTEKPHDDTNGGGYTGAYITATVFGIISLGFAAKYGWDWYKGKNIKDKNLELEGENIKLEGENIKLEGENIKLQKDNINLSTLIEFQAILDEIIEIGNLTDILAILSKTNQDTINLHDQDYDISLLKLKIQGLDKAIINLNSVSNICTNINSLGNTLHKICELLNGKDTFISIKSFVNLIKELRKTDIKSEEHKNCLEKIFETLLGIDETSSGEYTYIPEEELQNHEMPLLADVSLALQA</sequence>
<keyword evidence="1" id="KW-0175">Coiled coil</keyword>
<keyword evidence="4" id="KW-1185">Reference proteome</keyword>
<feature type="coiled-coil region" evidence="1">
    <location>
        <begin position="308"/>
        <end position="335"/>
    </location>
</feature>
<gene>
    <name evidence="3" type="ORF">H6P87_01199</name>
</gene>
<reference evidence="3 4" key="1">
    <citation type="journal article" date="2021" name="Int. J. Syst. Evol. Microbiol.">
        <title>Characterization of a novel transitional group Rickettsia species (Rickettsia tillamookensis sp. nov.) from the western black-legged tick, Ixodes pacificus.</title>
        <authorList>
            <person name="Gauthier D.T."/>
            <person name="Karpathy S.E."/>
            <person name="Grizzard S.L."/>
            <person name="Batra D."/>
            <person name="Rowe L.A."/>
            <person name="Paddock C.D."/>
        </authorList>
    </citation>
    <scope>NUCLEOTIDE SEQUENCE [LARGE SCALE GENOMIC DNA]</scope>
    <source>
        <strain evidence="3 4">Tillamook 23</strain>
    </source>
</reference>
<organism evidence="3 4">
    <name type="scientific">Rickettsia tillamookensis</name>
    <dbReference type="NCBI Taxonomy" id="2761623"/>
    <lineage>
        <taxon>Bacteria</taxon>
        <taxon>Pseudomonadati</taxon>
        <taxon>Pseudomonadota</taxon>
        <taxon>Alphaproteobacteria</taxon>
        <taxon>Rickettsiales</taxon>
        <taxon>Rickettsiaceae</taxon>
        <taxon>Rickettsieae</taxon>
        <taxon>Rickettsia</taxon>
        <taxon>spotted fever group</taxon>
    </lineage>
</organism>
<evidence type="ECO:0000313" key="4">
    <source>
        <dbReference type="Proteomes" id="UP000595296"/>
    </source>
</evidence>
<evidence type="ECO:0000259" key="2">
    <source>
        <dbReference type="PROSITE" id="PS50943"/>
    </source>
</evidence>
<protein>
    <recommendedName>
        <fullName evidence="2">HTH cro/C1-type domain-containing protein</fullName>
    </recommendedName>
</protein>
<dbReference type="EMBL" id="CP060138">
    <property type="protein sequence ID" value="QQV75636.1"/>
    <property type="molecule type" value="Genomic_DNA"/>
</dbReference>